<accession>A0A6M3R309</accession>
<dbReference type="GO" id="GO:0003700">
    <property type="term" value="F:DNA-binding transcription factor activity"/>
    <property type="evidence" value="ECO:0007669"/>
    <property type="project" value="UniProtKB-UniRule"/>
</dbReference>
<comment type="similarity">
    <text evidence="2">Belongs to the papillomaviridae E8^E2C protein family.</text>
</comment>
<keyword evidence="9 14" id="KW-0832">Ubl conjugation</keyword>
<dbReference type="InterPro" id="IPR001866">
    <property type="entry name" value="PPV_E2_N"/>
</dbReference>
<feature type="domain" description="Papillomavirus E2 N-terminal" evidence="15">
    <location>
        <begin position="2"/>
        <end position="197"/>
    </location>
</feature>
<sequence length="367" mass="41979">MMETLSQRLSVCQDKILEHYETDSTCLSDHIQYWKLIRLECAVFYKAREMGIKTLNHQVVPTQAISKAKAMQAIELQLMLETLNTTEYRTETWTLQETSIELYTTVPQGCFKKHGVTVEVQFDGDKQNTMHYTNWTHIYILEDSICTVVKGLVNYKGIYYVHQGVETYYVNFREEAKKYGKKNIWEVHVGGQVIVCPESVFSSTELSTAEIATQLHAYNTTETHTKACSVGTTETQKTNHKRLRGGTELPCNPTKRVRLSAVDSVDRGVYSTSDCTNKDRCGSCSTTTPIVHLKGDANTLKCLRYRLGKYKALYQDASSTWRWTCTNDKKQIAIVTLTYTTEYQRDKFLTTVKIPNTVTVFKGYMSI</sequence>
<comment type="similarity">
    <text evidence="14">Belongs to the papillomaviridae E2 protein family.</text>
</comment>
<comment type="function">
    <text evidence="14">Plays a role in the initiation of viral DNA replication. A dimer of E2 interacts with a dimer of E1 in order to improve specificity of E1 DNA binding activity. Once the complex recognizes and binds DNA at specific sites, the E2 dimer is removed from DNA. E2 also regulates viral transcription through binding to the E2RE response element (5'-ACCNNNNNNGGT-3') present in multiple copies in the regulatory regions of the viral genome. Activates or represses transcription depending on E2RE's position with regards to proximal promoter elements including the TATA-box. Repression occurs by sterically hindering the assembly of the transcription initiation complex.</text>
</comment>
<keyword evidence="12 14" id="KW-0010">Activator</keyword>
<dbReference type="GO" id="GO:0000166">
    <property type="term" value="F:nucleotide binding"/>
    <property type="evidence" value="ECO:0007669"/>
    <property type="project" value="UniProtKB-UniRule"/>
</dbReference>
<dbReference type="GO" id="GO:0039693">
    <property type="term" value="P:viral DNA genome replication"/>
    <property type="evidence" value="ECO:0007669"/>
    <property type="project" value="UniProtKB-UniRule"/>
</dbReference>
<dbReference type="InterPro" id="IPR036050">
    <property type="entry name" value="Regulatory_protein_E2_N"/>
</dbReference>
<dbReference type="InterPro" id="IPR033668">
    <property type="entry name" value="Reg_prot_E2"/>
</dbReference>
<dbReference type="Gene3D" id="2.170.200.10">
    <property type="entry name" value="Papillomavirus E2 early protein domain"/>
    <property type="match status" value="1"/>
</dbReference>
<dbReference type="SUPFAM" id="SSF54957">
    <property type="entry name" value="Viral DNA-binding domain"/>
    <property type="match status" value="1"/>
</dbReference>
<keyword evidence="11 14" id="KW-0238">DNA-binding</keyword>
<gene>
    <name evidence="14 17" type="primary">E2</name>
</gene>
<keyword evidence="7 14" id="KW-1048">Host nucleus</keyword>
<keyword evidence="8 14" id="KW-0235">DNA replication</keyword>
<name>A0A6M3R309_HPV35</name>
<evidence type="ECO:0000259" key="16">
    <source>
        <dbReference type="Pfam" id="PF00511"/>
    </source>
</evidence>
<dbReference type="GO" id="GO:0003677">
    <property type="term" value="F:DNA binding"/>
    <property type="evidence" value="ECO:0007669"/>
    <property type="project" value="UniProtKB-UniRule"/>
</dbReference>
<dbReference type="InterPro" id="IPR035975">
    <property type="entry name" value="E2/EBNA1_C_sf"/>
</dbReference>
<dbReference type="SUPFAM" id="SSF51332">
    <property type="entry name" value="E2 regulatory, transactivation domain"/>
    <property type="match status" value="1"/>
</dbReference>
<keyword evidence="3 14" id="KW-0678">Repressor</keyword>
<comment type="PTM">
    <text evidence="14">Sumoylation plays a regulatory role in E2 transcriptional activity.</text>
</comment>
<feature type="cross-link" description="Glycyl lysine isopeptide (Lys-Gly) (interchain with G-Cter in SUMO)" evidence="14">
    <location>
        <position position="294"/>
    </location>
</feature>
<evidence type="ECO:0000256" key="10">
    <source>
        <dbReference type="ARBA" id="ARBA00023015"/>
    </source>
</evidence>
<dbReference type="InterPro" id="IPR042503">
    <property type="entry name" value="Regulatory_protein_E2_N_1"/>
</dbReference>
<evidence type="ECO:0000313" key="17">
    <source>
        <dbReference type="EMBL" id="QJC70262.1"/>
    </source>
</evidence>
<dbReference type="EMBL" id="MN829879">
    <property type="protein sequence ID" value="QJC70262.1"/>
    <property type="molecule type" value="Genomic_DNA"/>
</dbReference>
<keyword evidence="13 14" id="KW-0804">Transcription</keyword>
<evidence type="ECO:0000256" key="11">
    <source>
        <dbReference type="ARBA" id="ARBA00023125"/>
    </source>
</evidence>
<feature type="domain" description="Papillomavirus E2 C-terminal" evidence="16">
    <location>
        <begin position="289"/>
        <end position="365"/>
    </location>
</feature>
<organism evidence="17">
    <name type="scientific">Human papillomavirus 35</name>
    <dbReference type="NCBI Taxonomy" id="10587"/>
    <lineage>
        <taxon>Viruses</taxon>
        <taxon>Monodnaviria</taxon>
        <taxon>Shotokuvirae</taxon>
        <taxon>Cossaviricota</taxon>
        <taxon>Papovaviricetes</taxon>
        <taxon>Zurhausenvirales</taxon>
        <taxon>Papillomaviridae</taxon>
        <taxon>Firstpapillomavirinae</taxon>
        <taxon>Alphapapillomavirus</taxon>
        <taxon>Alphapapillomavirus 9</taxon>
    </lineage>
</organism>
<evidence type="ECO:0000256" key="3">
    <source>
        <dbReference type="ARBA" id="ARBA00022491"/>
    </source>
</evidence>
<dbReference type="GO" id="GO:0006260">
    <property type="term" value="P:DNA replication"/>
    <property type="evidence" value="ECO:0007669"/>
    <property type="project" value="UniProtKB-KW"/>
</dbReference>
<evidence type="ECO:0000256" key="13">
    <source>
        <dbReference type="ARBA" id="ARBA00023163"/>
    </source>
</evidence>
<proteinExistence type="inferred from homology"/>
<evidence type="ECO:0000256" key="6">
    <source>
        <dbReference type="ARBA" id="ARBA00022553"/>
    </source>
</evidence>
<feature type="region of interest" description="DNA-binding domain" evidence="14">
    <location>
        <begin position="287"/>
        <end position="367"/>
    </location>
</feature>
<dbReference type="GO" id="GO:0042025">
    <property type="term" value="C:host cell nucleus"/>
    <property type="evidence" value="ECO:0007669"/>
    <property type="project" value="UniProtKB-SubCell"/>
</dbReference>
<dbReference type="InterPro" id="IPR000427">
    <property type="entry name" value="Papillomavirus_E2_C"/>
</dbReference>
<evidence type="ECO:0000256" key="4">
    <source>
        <dbReference type="ARBA" id="ARBA00022499"/>
    </source>
</evidence>
<comment type="PTM">
    <text evidence="14">Phosphorylated.</text>
</comment>
<dbReference type="InterPro" id="IPR042504">
    <property type="entry name" value="Regulatory_protein_E2_N_2"/>
</dbReference>
<reference evidence="17" key="1">
    <citation type="submission" date="2019-11" db="EMBL/GenBank/DDBJ databases">
        <title>Whole-genome analysis of cervical Human papillomavirus type 35 from rural Zimbabwean women.</title>
        <authorList>
            <person name="Fitzpatrick M.B."/>
            <person name="Hahn Z."/>
            <person name="Dube-Mandishora R.S."/>
            <person name="Weber J."/>
            <person name="Sahoo M.K."/>
            <person name="Katzenstein D.A."/>
            <person name="Pinsky B.A."/>
        </authorList>
    </citation>
    <scope>NUCLEOTIDE SEQUENCE</scope>
    <source>
        <strain evidence="17">Zimbabwe_2016_358</strain>
    </source>
</reference>
<evidence type="ECO:0000256" key="5">
    <source>
        <dbReference type="ARBA" id="ARBA00022518"/>
    </source>
</evidence>
<dbReference type="GO" id="GO:0006275">
    <property type="term" value="P:regulation of DNA replication"/>
    <property type="evidence" value="ECO:0007669"/>
    <property type="project" value="UniProtKB-UniRule"/>
</dbReference>
<keyword evidence="5 14" id="KW-0244">Early protein</keyword>
<dbReference type="GO" id="GO:0006351">
    <property type="term" value="P:DNA-templated transcription"/>
    <property type="evidence" value="ECO:0007669"/>
    <property type="project" value="UniProtKB-UniRule"/>
</dbReference>
<organismHost>
    <name type="scientific">Homo sapiens</name>
    <name type="common">Human</name>
    <dbReference type="NCBI Taxonomy" id="9606"/>
</organismHost>
<comment type="subcellular location">
    <subcellularLocation>
        <location evidence="1 14">Host nucleus</location>
    </subcellularLocation>
</comment>
<comment type="subunit">
    <text evidence="14">Binds DNA as homodimer. Interacts with protein E1; this interaction greatly increases E1 DNA-binding activity. Interacts with protein L1; this interaction enhances E2-dependent replication and transcription activation. Interacts with protein L2; this interaction inhibits E2 transcriptional activity but not DNA replication function E2. Interacts with protein E7; this interaction inhibits E7 oncogenic activity. Interacts with host TAF1; this interaction modulates E2-dependent transcriptional regulation. Interacts with host BRD4; this interaction mediates E2 transcriptional activation function. Additionally, the interaction with host BRD4 on mitotic chromosomes mediates tethering of the viral genome. Interacts with host TOPBP1; this interaction is required for optimal viral DNA replication.</text>
</comment>
<dbReference type="Gene3D" id="3.30.70.330">
    <property type="match status" value="1"/>
</dbReference>
<keyword evidence="10 14" id="KW-0805">Transcription regulation</keyword>
<dbReference type="HAMAP" id="MF_04001">
    <property type="entry name" value="PPV_E2"/>
    <property type="match status" value="1"/>
</dbReference>
<keyword evidence="6 14" id="KW-0597">Phosphoprotein</keyword>
<evidence type="ECO:0000256" key="7">
    <source>
        <dbReference type="ARBA" id="ARBA00022562"/>
    </source>
</evidence>
<dbReference type="Pfam" id="PF00508">
    <property type="entry name" value="PPV_E2_N"/>
    <property type="match status" value="1"/>
</dbReference>
<comment type="caution">
    <text evidence="14">Lacks conserved residue(s) required for the propagation of feature annotation.</text>
</comment>
<dbReference type="Gene3D" id="1.10.287.30">
    <property type="entry name" value="E2 (early) protein, N terminal domain, subdomain 1"/>
    <property type="match status" value="1"/>
</dbReference>
<evidence type="ECO:0000256" key="8">
    <source>
        <dbReference type="ARBA" id="ARBA00022705"/>
    </source>
</evidence>
<keyword evidence="4 14" id="KW-1017">Isopeptide bond</keyword>
<evidence type="ECO:0000256" key="2">
    <source>
        <dbReference type="ARBA" id="ARBA00007794"/>
    </source>
</evidence>
<evidence type="ECO:0000256" key="14">
    <source>
        <dbReference type="HAMAP-Rule" id="MF_04001"/>
    </source>
</evidence>
<evidence type="ECO:0000259" key="15">
    <source>
        <dbReference type="Pfam" id="PF00508"/>
    </source>
</evidence>
<protein>
    <recommendedName>
        <fullName evidence="14">Regulatory protein E2</fullName>
    </recommendedName>
</protein>
<dbReference type="InterPro" id="IPR012677">
    <property type="entry name" value="Nucleotide-bd_a/b_plait_sf"/>
</dbReference>
<evidence type="ECO:0000256" key="1">
    <source>
        <dbReference type="ARBA" id="ARBA00004147"/>
    </source>
</evidence>
<dbReference type="Pfam" id="PF00511">
    <property type="entry name" value="PPV_E2_C"/>
    <property type="match status" value="1"/>
</dbReference>
<evidence type="ECO:0000256" key="9">
    <source>
        <dbReference type="ARBA" id="ARBA00022843"/>
    </source>
</evidence>
<evidence type="ECO:0000256" key="12">
    <source>
        <dbReference type="ARBA" id="ARBA00023159"/>
    </source>
</evidence>